<protein>
    <submittedName>
        <fullName evidence="2">Uncharacterized protein</fullName>
    </submittedName>
</protein>
<name>A0AAN9V0Q7_9PEZI</name>
<feature type="compositionally biased region" description="Basic residues" evidence="1">
    <location>
        <begin position="261"/>
        <end position="283"/>
    </location>
</feature>
<feature type="compositionally biased region" description="Low complexity" evidence="1">
    <location>
        <begin position="118"/>
        <end position="132"/>
    </location>
</feature>
<dbReference type="AlphaFoldDB" id="A0AAN9V0Q7"/>
<comment type="caution">
    <text evidence="2">The sequence shown here is derived from an EMBL/GenBank/DDBJ whole genome shotgun (WGS) entry which is preliminary data.</text>
</comment>
<feature type="compositionally biased region" description="Basic and acidic residues" evidence="1">
    <location>
        <begin position="411"/>
        <end position="420"/>
    </location>
</feature>
<dbReference type="Proteomes" id="UP001320420">
    <property type="component" value="Unassembled WGS sequence"/>
</dbReference>
<keyword evidence="3" id="KW-1185">Reference proteome</keyword>
<reference evidence="2 3" key="1">
    <citation type="submission" date="2024-02" db="EMBL/GenBank/DDBJ databases">
        <title>De novo assembly and annotation of 12 fungi associated with fruit tree decline syndrome in Ontario, Canada.</title>
        <authorList>
            <person name="Sulman M."/>
            <person name="Ellouze W."/>
            <person name="Ilyukhin E."/>
        </authorList>
    </citation>
    <scope>NUCLEOTIDE SEQUENCE [LARGE SCALE GENOMIC DNA]</scope>
    <source>
        <strain evidence="2 3">M11/M66-122</strain>
    </source>
</reference>
<gene>
    <name evidence="2" type="ORF">SLS62_000403</name>
</gene>
<feature type="compositionally biased region" description="Basic and acidic residues" evidence="1">
    <location>
        <begin position="291"/>
        <end position="300"/>
    </location>
</feature>
<feature type="compositionally biased region" description="Pro residues" evidence="1">
    <location>
        <begin position="179"/>
        <end position="190"/>
    </location>
</feature>
<feature type="region of interest" description="Disordered" evidence="1">
    <location>
        <begin position="172"/>
        <end position="238"/>
    </location>
</feature>
<feature type="compositionally biased region" description="Acidic residues" evidence="1">
    <location>
        <begin position="426"/>
        <end position="464"/>
    </location>
</feature>
<feature type="compositionally biased region" description="Polar residues" evidence="1">
    <location>
        <begin position="209"/>
        <end position="218"/>
    </location>
</feature>
<evidence type="ECO:0000313" key="2">
    <source>
        <dbReference type="EMBL" id="KAK7757391.1"/>
    </source>
</evidence>
<dbReference type="EMBL" id="JAKJXP020000002">
    <property type="protein sequence ID" value="KAK7757391.1"/>
    <property type="molecule type" value="Genomic_DNA"/>
</dbReference>
<feature type="region of interest" description="Disordered" evidence="1">
    <location>
        <begin position="251"/>
        <end position="311"/>
    </location>
</feature>
<accession>A0AAN9V0Q7</accession>
<feature type="region of interest" description="Disordered" evidence="1">
    <location>
        <begin position="103"/>
        <end position="132"/>
    </location>
</feature>
<feature type="region of interest" description="Disordered" evidence="1">
    <location>
        <begin position="33"/>
        <end position="91"/>
    </location>
</feature>
<evidence type="ECO:0000313" key="3">
    <source>
        <dbReference type="Proteomes" id="UP001320420"/>
    </source>
</evidence>
<proteinExistence type="predicted"/>
<feature type="region of interest" description="Disordered" evidence="1">
    <location>
        <begin position="411"/>
        <end position="464"/>
    </location>
</feature>
<organism evidence="2 3">
    <name type="scientific">Diatrype stigma</name>
    <dbReference type="NCBI Taxonomy" id="117547"/>
    <lineage>
        <taxon>Eukaryota</taxon>
        <taxon>Fungi</taxon>
        <taxon>Dikarya</taxon>
        <taxon>Ascomycota</taxon>
        <taxon>Pezizomycotina</taxon>
        <taxon>Sordariomycetes</taxon>
        <taxon>Xylariomycetidae</taxon>
        <taxon>Xylariales</taxon>
        <taxon>Diatrypaceae</taxon>
        <taxon>Diatrype</taxon>
    </lineage>
</organism>
<evidence type="ECO:0000256" key="1">
    <source>
        <dbReference type="SAM" id="MobiDB-lite"/>
    </source>
</evidence>
<sequence>MEGMRSFLNRMAGVTLDPPPDWTKFETIRYEARQRDGATTTTMYRQDKQSEANMVAFMKESMSPVPEVRDDGSGTGSQLEDDPDHDDRAVDFRLASIERDSLSGGLRISPDHWHELNATPTTSDPSSSSSSAAPISFHEMHLRTFGLFDEGQDDDGVYHGYFRGPSFSLIWNTTTTKRPSPPPSPPPSRPPTAEASNANRNRRAASPAMTESTHTLTFSHPPGSPPGYTSRRNSPPRYVSEDENWVEAAFAADQEEEKGKGKATGKGKGKKKKKKKKKSKGKKKAEEEEGAEKHPDDHHHQSQSQSSTPLPYRRTRALCLVESRYDPATLWQAIYDLRSSLGSQAAPLVAAALVERETARCEVRVTEARLAAVEAVLLRRRYQHQARRRRWQQQRERWRRQREAEQRSGDWVRVWGEEKGGSGSEGEGEGEGGEESGEDEHYEEAEEEEEGAPEQGVGEEEEEVLEDRDWRRALDWIGLAADLDVVRTMAETLHLRTERIVEALGRTRLSGSGAGFGLDNLLLLERQFHDISLNCVTTGHLAEVKNEAVTIFIPTTA</sequence>